<reference evidence="1 2" key="1">
    <citation type="submission" date="2015-07" db="EMBL/GenBank/DDBJ databases">
        <title>Comparative genomics of the Sigatoka disease complex on banana suggests a link between parallel evolutionary changes in Pseudocercospora fijiensis and Pseudocercospora eumusae and increased virulence on the banana host.</title>
        <authorList>
            <person name="Chang T.-C."/>
            <person name="Salvucci A."/>
            <person name="Crous P.W."/>
            <person name="Stergiopoulos I."/>
        </authorList>
    </citation>
    <scope>NUCLEOTIDE SEQUENCE [LARGE SCALE GENOMIC DNA]</scope>
    <source>
        <strain evidence="1 2">CBS 114824</strain>
    </source>
</reference>
<accession>A0A139HBH6</accession>
<dbReference type="AlphaFoldDB" id="A0A139HBH6"/>
<keyword evidence="2" id="KW-1185">Reference proteome</keyword>
<evidence type="ECO:0000313" key="2">
    <source>
        <dbReference type="Proteomes" id="UP000070133"/>
    </source>
</evidence>
<dbReference type="EMBL" id="LFZN01000085">
    <property type="protein sequence ID" value="KXS99804.1"/>
    <property type="molecule type" value="Genomic_DNA"/>
</dbReference>
<dbReference type="OrthoDB" id="3632831at2759"/>
<sequence>MKVGLKRPPLQEACMWLWAQPYHQECELIVEVNCIWDSHKHLLPGLFKDIGRVLIIGPALVEQGGLED</sequence>
<dbReference type="Proteomes" id="UP000070133">
    <property type="component" value="Unassembled WGS sequence"/>
</dbReference>
<organism evidence="1 2">
    <name type="scientific">Pseudocercospora eumusae</name>
    <dbReference type="NCBI Taxonomy" id="321146"/>
    <lineage>
        <taxon>Eukaryota</taxon>
        <taxon>Fungi</taxon>
        <taxon>Dikarya</taxon>
        <taxon>Ascomycota</taxon>
        <taxon>Pezizomycotina</taxon>
        <taxon>Dothideomycetes</taxon>
        <taxon>Dothideomycetidae</taxon>
        <taxon>Mycosphaerellales</taxon>
        <taxon>Mycosphaerellaceae</taxon>
        <taxon>Pseudocercospora</taxon>
    </lineage>
</organism>
<gene>
    <name evidence="1" type="ORF">AC578_8903</name>
</gene>
<name>A0A139HBH6_9PEZI</name>
<protein>
    <submittedName>
        <fullName evidence="1">Uncharacterized protein</fullName>
    </submittedName>
</protein>
<comment type="caution">
    <text evidence="1">The sequence shown here is derived from an EMBL/GenBank/DDBJ whole genome shotgun (WGS) entry which is preliminary data.</text>
</comment>
<evidence type="ECO:0000313" key="1">
    <source>
        <dbReference type="EMBL" id="KXS99804.1"/>
    </source>
</evidence>
<proteinExistence type="predicted"/>